<reference evidence="1" key="1">
    <citation type="submission" date="2022-08" db="EMBL/GenBank/DDBJ databases">
        <authorList>
            <person name="Zhang D."/>
        </authorList>
    </citation>
    <scope>NUCLEOTIDE SEQUENCE</scope>
    <source>
        <strain evidence="1">XJ19-11</strain>
    </source>
</reference>
<dbReference type="EMBL" id="JANSUY010000027">
    <property type="protein sequence ID" value="MCR9017299.1"/>
    <property type="molecule type" value="Genomic_DNA"/>
</dbReference>
<accession>A0A9X2T064</accession>
<dbReference type="AlphaFoldDB" id="A0A9X2T064"/>
<proteinExistence type="predicted"/>
<evidence type="ECO:0000313" key="2">
    <source>
        <dbReference type="Proteomes" id="UP001142175"/>
    </source>
</evidence>
<gene>
    <name evidence="1" type="ORF">NU887_19850</name>
</gene>
<dbReference type="RefSeq" id="WP_258425139.1">
    <property type="nucleotide sequence ID" value="NZ_JANSUY010000027.1"/>
</dbReference>
<evidence type="ECO:0000313" key="1">
    <source>
        <dbReference type="EMBL" id="MCR9017299.1"/>
    </source>
</evidence>
<dbReference type="Proteomes" id="UP001142175">
    <property type="component" value="Unassembled WGS sequence"/>
</dbReference>
<keyword evidence="2" id="KW-1185">Reference proteome</keyword>
<comment type="caution">
    <text evidence="1">The sequence shown here is derived from an EMBL/GenBank/DDBJ whole genome shotgun (WGS) entry which is preliminary data.</text>
</comment>
<name>A0A9X2T064_9BACT</name>
<organism evidence="1 2">
    <name type="scientific">Aquiflexum gelatinilyticum</name>
    <dbReference type="NCBI Taxonomy" id="2961943"/>
    <lineage>
        <taxon>Bacteria</taxon>
        <taxon>Pseudomonadati</taxon>
        <taxon>Bacteroidota</taxon>
        <taxon>Cytophagia</taxon>
        <taxon>Cytophagales</taxon>
        <taxon>Cyclobacteriaceae</taxon>
        <taxon>Aquiflexum</taxon>
    </lineage>
</organism>
<sequence length="184" mass="21048">MWWSKNRAVFFAGLFFFLLVTVPTLAQREIQQGEKAPFKDRVYFGGNLGLSFGTITFVDISPLAGVMLTNTLSGGLGGTFQYFNDSRFPEGDNIIYGGRGFLRNNVFQNFFLHSEFESLNLDLYNPRLDRFEREWVPGLFLGGGYFTPFGNRGGANFTILYNFLYDPLRSPYNQPYVIRVGFFL</sequence>
<protein>
    <submittedName>
        <fullName evidence="1">Uncharacterized protein</fullName>
    </submittedName>
</protein>